<dbReference type="KEGG" id="zro:ZYRO0B02310g"/>
<feature type="compositionally biased region" description="Basic residues" evidence="3">
    <location>
        <begin position="18"/>
        <end position="39"/>
    </location>
</feature>
<dbReference type="Pfam" id="PF00076">
    <property type="entry name" value="RRM_1"/>
    <property type="match status" value="1"/>
</dbReference>
<dbReference type="PROSITE" id="PS50102">
    <property type="entry name" value="RRM"/>
    <property type="match status" value="1"/>
</dbReference>
<feature type="compositionally biased region" description="Low complexity" evidence="3">
    <location>
        <begin position="171"/>
        <end position="183"/>
    </location>
</feature>
<gene>
    <name evidence="5" type="ordered locus">ZYRO0B02310g</name>
</gene>
<evidence type="ECO:0000256" key="3">
    <source>
        <dbReference type="SAM" id="MobiDB-lite"/>
    </source>
</evidence>
<dbReference type="PANTHER" id="PTHR19965:SF35">
    <property type="entry name" value="RNA ANNEALING PROTEIN YRA1"/>
    <property type="match status" value="1"/>
</dbReference>
<feature type="compositionally biased region" description="Basic and acidic residues" evidence="3">
    <location>
        <begin position="200"/>
        <end position="225"/>
    </location>
</feature>
<dbReference type="AlphaFoldDB" id="C5DQR1"/>
<feature type="region of interest" description="Disordered" evidence="3">
    <location>
        <begin position="165"/>
        <end position="225"/>
    </location>
</feature>
<feature type="domain" description="RRM" evidence="4">
    <location>
        <begin position="70"/>
        <end position="150"/>
    </location>
</feature>
<protein>
    <submittedName>
        <fullName evidence="5">ZYRO0B02310p</fullName>
    </submittedName>
</protein>
<feature type="compositionally biased region" description="Basic residues" evidence="3">
    <location>
        <begin position="184"/>
        <end position="199"/>
    </location>
</feature>
<keyword evidence="1 2" id="KW-0694">RNA-binding</keyword>
<organism evidence="5 6">
    <name type="scientific">Zygosaccharomyces rouxii (strain ATCC 2623 / CBS 732 / NBRC 1130 / NCYC 568 / NRRL Y-229)</name>
    <dbReference type="NCBI Taxonomy" id="559307"/>
    <lineage>
        <taxon>Eukaryota</taxon>
        <taxon>Fungi</taxon>
        <taxon>Dikarya</taxon>
        <taxon>Ascomycota</taxon>
        <taxon>Saccharomycotina</taxon>
        <taxon>Saccharomycetes</taxon>
        <taxon>Saccharomycetales</taxon>
        <taxon>Saccharomycetaceae</taxon>
        <taxon>Zygosaccharomyces</taxon>
    </lineage>
</organism>
<sequence>MSANLDKSLDEIIGSGKKQARGRINKRSGGPKKAPKQIRRPAGVGKKVRAPADGASVARMAKLLDTSREAKVNVEGLPRDIKQDAVKEFFSSQVGGVSRVLLSYNERGQSTGMANITFRNGEMAKKAVAKFNGAPIDGGRSRLRLNLIIDPNQQPSKSLSERIKAVPVTNKNRPSAAAAAAKKGPNKRAAILKKARAKQQPKERQPKKSLEDLDKEMTDYFEEKQ</sequence>
<reference evidence="5 6" key="1">
    <citation type="journal article" date="2009" name="Genome Res.">
        <title>Comparative genomics of protoploid Saccharomycetaceae.</title>
        <authorList>
            <consortium name="The Genolevures Consortium"/>
            <person name="Souciet J.-L."/>
            <person name="Dujon B."/>
            <person name="Gaillardin C."/>
            <person name="Johnston M."/>
            <person name="Baret P.V."/>
            <person name="Cliften P."/>
            <person name="Sherman D.J."/>
            <person name="Weissenbach J."/>
            <person name="Westhof E."/>
            <person name="Wincker P."/>
            <person name="Jubin C."/>
            <person name="Poulain J."/>
            <person name="Barbe V."/>
            <person name="Segurens B."/>
            <person name="Artiguenave F."/>
            <person name="Anthouard V."/>
            <person name="Vacherie B."/>
            <person name="Val M.-E."/>
            <person name="Fulton R.S."/>
            <person name="Minx P."/>
            <person name="Wilson R."/>
            <person name="Durrens P."/>
            <person name="Jean G."/>
            <person name="Marck C."/>
            <person name="Martin T."/>
            <person name="Nikolski M."/>
            <person name="Rolland T."/>
            <person name="Seret M.-L."/>
            <person name="Casaregola S."/>
            <person name="Despons L."/>
            <person name="Fairhead C."/>
            <person name="Fischer G."/>
            <person name="Lafontaine I."/>
            <person name="Leh V."/>
            <person name="Lemaire M."/>
            <person name="de Montigny J."/>
            <person name="Neuveglise C."/>
            <person name="Thierry A."/>
            <person name="Blanc-Lenfle I."/>
            <person name="Bleykasten C."/>
            <person name="Diffels J."/>
            <person name="Fritsch E."/>
            <person name="Frangeul L."/>
            <person name="Goeffon A."/>
            <person name="Jauniaux N."/>
            <person name="Kachouri-Lafond R."/>
            <person name="Payen C."/>
            <person name="Potier S."/>
            <person name="Pribylova L."/>
            <person name="Ozanne C."/>
            <person name="Richard G.-F."/>
            <person name="Sacerdot C."/>
            <person name="Straub M.-L."/>
            <person name="Talla E."/>
        </authorList>
    </citation>
    <scope>NUCLEOTIDE SEQUENCE [LARGE SCALE GENOMIC DNA]</scope>
    <source>
        <strain evidence="5 6">ATCC 2623 / CBS 732 / BCRC 21506 / NBRC 1130 / NCYC 568 / NRRL Y-229</strain>
    </source>
</reference>
<name>C5DQR1_ZYGRC</name>
<dbReference type="SUPFAM" id="SSF54928">
    <property type="entry name" value="RNA-binding domain, RBD"/>
    <property type="match status" value="1"/>
</dbReference>
<evidence type="ECO:0000259" key="4">
    <source>
        <dbReference type="PROSITE" id="PS50102"/>
    </source>
</evidence>
<dbReference type="GO" id="GO:0003729">
    <property type="term" value="F:mRNA binding"/>
    <property type="evidence" value="ECO:0007669"/>
    <property type="project" value="TreeGrafter"/>
</dbReference>
<dbReference type="InterPro" id="IPR035979">
    <property type="entry name" value="RBD_domain_sf"/>
</dbReference>
<feature type="region of interest" description="Disordered" evidence="3">
    <location>
        <begin position="1"/>
        <end position="51"/>
    </location>
</feature>
<dbReference type="Gene3D" id="3.30.70.330">
    <property type="match status" value="1"/>
</dbReference>
<proteinExistence type="predicted"/>
<dbReference type="PANTHER" id="PTHR19965">
    <property type="entry name" value="RNA AND EXPORT FACTOR BINDING PROTEIN"/>
    <property type="match status" value="1"/>
</dbReference>
<dbReference type="Proteomes" id="UP000008536">
    <property type="component" value="Chromosome B"/>
</dbReference>
<dbReference type="HOGENOM" id="CLU_052367_2_1_1"/>
<accession>C5DQR1</accession>
<evidence type="ECO:0000256" key="1">
    <source>
        <dbReference type="ARBA" id="ARBA00022884"/>
    </source>
</evidence>
<evidence type="ECO:0000313" key="6">
    <source>
        <dbReference type="Proteomes" id="UP000008536"/>
    </source>
</evidence>
<keyword evidence="6" id="KW-1185">Reference proteome</keyword>
<dbReference type="EMBL" id="CU928174">
    <property type="protein sequence ID" value="CAR26122.1"/>
    <property type="molecule type" value="Genomic_DNA"/>
</dbReference>
<dbReference type="GO" id="GO:0005634">
    <property type="term" value="C:nucleus"/>
    <property type="evidence" value="ECO:0007669"/>
    <property type="project" value="TreeGrafter"/>
</dbReference>
<dbReference type="InterPro" id="IPR000504">
    <property type="entry name" value="RRM_dom"/>
</dbReference>
<evidence type="ECO:0000256" key="2">
    <source>
        <dbReference type="PROSITE-ProRule" id="PRU00176"/>
    </source>
</evidence>
<dbReference type="InterPro" id="IPR051229">
    <property type="entry name" value="ALYREF_mRNA_export"/>
</dbReference>
<dbReference type="InParanoid" id="C5DQR1"/>
<evidence type="ECO:0000313" key="5">
    <source>
        <dbReference type="EMBL" id="CAR26122.1"/>
    </source>
</evidence>
<dbReference type="FunCoup" id="C5DQR1">
    <property type="interactions" value="1228"/>
</dbReference>
<dbReference type="InterPro" id="IPR012677">
    <property type="entry name" value="Nucleotide-bd_a/b_plait_sf"/>
</dbReference>
<dbReference type="STRING" id="559307.C5DQR1"/>
<dbReference type="SMART" id="SM00360">
    <property type="entry name" value="RRM"/>
    <property type="match status" value="1"/>
</dbReference>